<evidence type="ECO:0000256" key="2">
    <source>
        <dbReference type="ARBA" id="ARBA00012483"/>
    </source>
</evidence>
<dbReference type="Gramene" id="QL04p073141:mrna">
    <property type="protein sequence ID" value="QL04p073141:mrna"/>
    <property type="gene ID" value="QL04p073141"/>
</dbReference>
<evidence type="ECO:0000256" key="9">
    <source>
        <dbReference type="ARBA" id="ARBA00055493"/>
    </source>
</evidence>
<comment type="subunit">
    <text evidence="11">Interacts with the DELLA proteins GAI, RGA, RGL1, RGL2 and RGL3.</text>
</comment>
<dbReference type="OMA" id="PICKSNK"/>
<dbReference type="EnsemblPlants" id="QL04p073141:mrna">
    <property type="protein sequence ID" value="QL04p073141:mrna"/>
    <property type="gene ID" value="QL04p073141"/>
</dbReference>
<feature type="domain" description="RING-type" evidence="13">
    <location>
        <begin position="317"/>
        <end position="352"/>
    </location>
</feature>
<reference evidence="14 15" key="1">
    <citation type="journal article" date="2016" name="G3 (Bethesda)">
        <title>First Draft Assembly and Annotation of the Genome of a California Endemic Oak Quercus lobata Nee (Fagaceae).</title>
        <authorList>
            <person name="Sork V.L."/>
            <person name="Fitz-Gibbon S.T."/>
            <person name="Puiu D."/>
            <person name="Crepeau M."/>
            <person name="Gugger P.F."/>
            <person name="Sherman R."/>
            <person name="Stevens K."/>
            <person name="Langley C.H."/>
            <person name="Pellegrini M."/>
            <person name="Salzberg S.L."/>
        </authorList>
    </citation>
    <scope>NUCLEOTIDE SEQUENCE [LARGE SCALE GENOMIC DNA]</scope>
    <source>
        <strain evidence="14 15">cv. SW786</strain>
    </source>
</reference>
<protein>
    <recommendedName>
        <fullName evidence="2">RING-type E3 ubiquitin transferase</fullName>
        <ecNumber evidence="2">2.3.2.27</ecNumber>
    </recommendedName>
</protein>
<dbReference type="Pfam" id="PF13920">
    <property type="entry name" value="zf-C3HC4_3"/>
    <property type="match status" value="1"/>
</dbReference>
<evidence type="ECO:0000256" key="10">
    <source>
        <dbReference type="ARBA" id="ARBA00060618"/>
    </source>
</evidence>
<sequence>MAVEARHLNLFPSQLIGNREMMNPIEANTNMYNNNQMGYTYTVPLSGTTTETMLPAAYNSLMNDSIPQKAAIKSESGLTYNIPIPISRKRSRDSMINPSLSFLSHHQTTPQPQKNCGSFSFLGEDISFQIQQHQFDIDRLISQHMEKVRMEIEEKRKRQARRIVEAIEVGMMKRLKAKEEEIEKIGKMNWALEERVKSLCIENQIWRDLAQTNEATANALRSNLEQVLAAQVKEERTHGAALDEAALLMDDAQSCCGSSGEEEDHHHRDVIVVEGGRRTLACGVAQDKDDDGNGNCNGNYYNDNYRTSSECGNNRWCRNCGKQESCVLLLPCRHLCLCTVCGSTLHICPICKSPKNASVHVNLS</sequence>
<dbReference type="InParanoid" id="A0A7N2R3M6"/>
<dbReference type="AlphaFoldDB" id="A0A7N2R3M6"/>
<dbReference type="InterPro" id="IPR001841">
    <property type="entry name" value="Znf_RING"/>
</dbReference>
<dbReference type="RefSeq" id="XP_030967275.1">
    <property type="nucleotide sequence ID" value="XM_031111415.1"/>
</dbReference>
<dbReference type="GO" id="GO:0043067">
    <property type="term" value="P:regulation of programmed cell death"/>
    <property type="evidence" value="ECO:0007669"/>
    <property type="project" value="EnsemblPlants"/>
</dbReference>
<evidence type="ECO:0000256" key="7">
    <source>
        <dbReference type="ARBA" id="ARBA00022821"/>
    </source>
</evidence>
<dbReference type="OrthoDB" id="1711136at2759"/>
<dbReference type="GO" id="GO:0061630">
    <property type="term" value="F:ubiquitin protein ligase activity"/>
    <property type="evidence" value="ECO:0007669"/>
    <property type="project" value="UniProtKB-EC"/>
</dbReference>
<evidence type="ECO:0000256" key="11">
    <source>
        <dbReference type="ARBA" id="ARBA00062563"/>
    </source>
</evidence>
<evidence type="ECO:0000259" key="13">
    <source>
        <dbReference type="PROSITE" id="PS50089"/>
    </source>
</evidence>
<dbReference type="PROSITE" id="PS50089">
    <property type="entry name" value="ZF_RING_2"/>
    <property type="match status" value="1"/>
</dbReference>
<keyword evidence="3" id="KW-0808">Transferase</keyword>
<evidence type="ECO:0000256" key="3">
    <source>
        <dbReference type="ARBA" id="ARBA00022679"/>
    </source>
</evidence>
<dbReference type="PANTHER" id="PTHR42647">
    <property type="entry name" value="SBP (S-RIBONUCLEASE BINDING PROTEIN) FAMILY PROTEIN"/>
    <property type="match status" value="1"/>
</dbReference>
<dbReference type="PANTHER" id="PTHR42647:SF12">
    <property type="entry name" value="BOI-RELATED E3 UBIQUITIN-PROTEIN LIGASE 2-RELATED"/>
    <property type="match status" value="1"/>
</dbReference>
<dbReference type="GeneID" id="115987804"/>
<keyword evidence="6" id="KW-0833">Ubl conjugation pathway</keyword>
<dbReference type="PIRSF" id="PIRSF036836">
    <property type="entry name" value="RNase_bind_SBP1"/>
    <property type="match status" value="1"/>
</dbReference>
<dbReference type="Proteomes" id="UP000594261">
    <property type="component" value="Chromosome 4"/>
</dbReference>
<dbReference type="CDD" id="cd16649">
    <property type="entry name" value="mRING-HC-C3HC5_CGRF1-like"/>
    <property type="match status" value="1"/>
</dbReference>
<keyword evidence="7" id="KW-0611">Plant defense</keyword>
<dbReference type="FunCoup" id="A0A7N2R3M6">
    <property type="interactions" value="178"/>
</dbReference>
<dbReference type="KEGG" id="qlo:115987804"/>
<reference evidence="14" key="2">
    <citation type="submission" date="2021-01" db="UniProtKB">
        <authorList>
            <consortium name="EnsemblPlants"/>
        </authorList>
    </citation>
    <scope>IDENTIFICATION</scope>
</reference>
<dbReference type="GO" id="GO:0006952">
    <property type="term" value="P:defense response"/>
    <property type="evidence" value="ECO:0007669"/>
    <property type="project" value="UniProtKB-KW"/>
</dbReference>
<accession>A0A7N2R3M6</accession>
<evidence type="ECO:0000256" key="1">
    <source>
        <dbReference type="ARBA" id="ARBA00000900"/>
    </source>
</evidence>
<gene>
    <name evidence="14" type="primary">LOC115987804</name>
</gene>
<evidence type="ECO:0000256" key="12">
    <source>
        <dbReference type="PROSITE-ProRule" id="PRU00175"/>
    </source>
</evidence>
<proteinExistence type="predicted"/>
<name>A0A7N2R3M6_QUELO</name>
<comment type="pathway">
    <text evidence="10">Protein degradation; proteasomal ubiquitin-dependent pathway.</text>
</comment>
<dbReference type="Gene3D" id="3.30.40.10">
    <property type="entry name" value="Zinc/RING finger domain, C3HC4 (zinc finger)"/>
    <property type="match status" value="1"/>
</dbReference>
<dbReference type="EC" id="2.3.2.27" evidence="2"/>
<dbReference type="FunFam" id="3.30.40.10:FF:000541">
    <property type="entry name" value="BOI-related E3 ubiquitin-protein ligase 1"/>
    <property type="match status" value="1"/>
</dbReference>
<evidence type="ECO:0000256" key="8">
    <source>
        <dbReference type="ARBA" id="ARBA00022833"/>
    </source>
</evidence>
<evidence type="ECO:0000256" key="4">
    <source>
        <dbReference type="ARBA" id="ARBA00022723"/>
    </source>
</evidence>
<comment type="catalytic activity">
    <reaction evidence="1">
        <text>S-ubiquitinyl-[E2 ubiquitin-conjugating enzyme]-L-cysteine + [acceptor protein]-L-lysine = [E2 ubiquitin-conjugating enzyme]-L-cysteine + N(6)-ubiquitinyl-[acceptor protein]-L-lysine.</text>
        <dbReference type="EC" id="2.3.2.27"/>
    </reaction>
</comment>
<keyword evidence="8" id="KW-0862">Zinc</keyword>
<evidence type="ECO:0000313" key="15">
    <source>
        <dbReference type="Proteomes" id="UP000594261"/>
    </source>
</evidence>
<evidence type="ECO:0000256" key="6">
    <source>
        <dbReference type="ARBA" id="ARBA00022786"/>
    </source>
</evidence>
<comment type="function">
    <text evidence="9">Probable E3 ubiquitin-protein ligase. Has no effect on the stability of the DELLA proteins.</text>
</comment>
<evidence type="ECO:0000256" key="5">
    <source>
        <dbReference type="ARBA" id="ARBA00022771"/>
    </source>
</evidence>
<dbReference type="InterPro" id="IPR013083">
    <property type="entry name" value="Znf_RING/FYVE/PHD"/>
</dbReference>
<dbReference type="EMBL" id="LRBV02000004">
    <property type="status" value="NOT_ANNOTATED_CDS"/>
    <property type="molecule type" value="Genomic_DNA"/>
</dbReference>
<keyword evidence="15" id="KW-1185">Reference proteome</keyword>
<keyword evidence="5 12" id="KW-0863">Zinc-finger</keyword>
<evidence type="ECO:0000313" key="14">
    <source>
        <dbReference type="EnsemblPlants" id="QL04p073141:mrna"/>
    </source>
</evidence>
<organism evidence="14 15">
    <name type="scientific">Quercus lobata</name>
    <name type="common">Valley oak</name>
    <dbReference type="NCBI Taxonomy" id="97700"/>
    <lineage>
        <taxon>Eukaryota</taxon>
        <taxon>Viridiplantae</taxon>
        <taxon>Streptophyta</taxon>
        <taxon>Embryophyta</taxon>
        <taxon>Tracheophyta</taxon>
        <taxon>Spermatophyta</taxon>
        <taxon>Magnoliopsida</taxon>
        <taxon>eudicotyledons</taxon>
        <taxon>Gunneridae</taxon>
        <taxon>Pentapetalae</taxon>
        <taxon>rosids</taxon>
        <taxon>fabids</taxon>
        <taxon>Fagales</taxon>
        <taxon>Fagaceae</taxon>
        <taxon>Quercus</taxon>
    </lineage>
</organism>
<dbReference type="GO" id="GO:0008270">
    <property type="term" value="F:zinc ion binding"/>
    <property type="evidence" value="ECO:0007669"/>
    <property type="project" value="UniProtKB-KW"/>
</dbReference>
<keyword evidence="4" id="KW-0479">Metal-binding</keyword>